<keyword evidence="1" id="KW-0805">Transcription regulation</keyword>
<dbReference type="GO" id="GO:0003700">
    <property type="term" value="F:DNA-binding transcription factor activity"/>
    <property type="evidence" value="ECO:0007669"/>
    <property type="project" value="TreeGrafter"/>
</dbReference>
<keyword evidence="3" id="KW-0804">Transcription</keyword>
<evidence type="ECO:0000256" key="2">
    <source>
        <dbReference type="ARBA" id="ARBA00023125"/>
    </source>
</evidence>
<gene>
    <name evidence="6" type="ORF">CHR55_19780</name>
</gene>
<dbReference type="AlphaFoldDB" id="A0A2A5J7G0"/>
<protein>
    <submittedName>
        <fullName evidence="6">TetR family transcriptional regulator</fullName>
    </submittedName>
</protein>
<proteinExistence type="predicted"/>
<reference evidence="6 7" key="1">
    <citation type="submission" date="2017-07" db="EMBL/GenBank/DDBJ databases">
        <title>Draft sequence of Rhodococcus enclensis 23b-28.</title>
        <authorList>
            <person name="Besaury L."/>
            <person name="Sancelme M."/>
            <person name="Amato P."/>
            <person name="Lallement A."/>
            <person name="Delort A.-M."/>
        </authorList>
    </citation>
    <scope>NUCLEOTIDE SEQUENCE [LARGE SCALE GENOMIC DNA]</scope>
    <source>
        <strain evidence="6 7">23b-28</strain>
    </source>
</reference>
<keyword evidence="2 4" id="KW-0238">DNA-binding</keyword>
<dbReference type="PROSITE" id="PS50977">
    <property type="entry name" value="HTH_TETR_2"/>
    <property type="match status" value="1"/>
</dbReference>
<comment type="caution">
    <text evidence="6">The sequence shown here is derived from an EMBL/GenBank/DDBJ whole genome shotgun (WGS) entry which is preliminary data.</text>
</comment>
<dbReference type="Pfam" id="PF00440">
    <property type="entry name" value="TetR_N"/>
    <property type="match status" value="1"/>
</dbReference>
<evidence type="ECO:0000313" key="6">
    <source>
        <dbReference type="EMBL" id="PCK25548.1"/>
    </source>
</evidence>
<evidence type="ECO:0000256" key="3">
    <source>
        <dbReference type="ARBA" id="ARBA00023163"/>
    </source>
</evidence>
<dbReference type="InterPro" id="IPR041583">
    <property type="entry name" value="TetR_C_31"/>
</dbReference>
<dbReference type="Proteomes" id="UP000230886">
    <property type="component" value="Unassembled WGS sequence"/>
</dbReference>
<dbReference type="RefSeq" id="WP_099697982.1">
    <property type="nucleotide sequence ID" value="NZ_NOVD01000015.1"/>
</dbReference>
<dbReference type="InterPro" id="IPR001647">
    <property type="entry name" value="HTH_TetR"/>
</dbReference>
<evidence type="ECO:0000256" key="1">
    <source>
        <dbReference type="ARBA" id="ARBA00023015"/>
    </source>
</evidence>
<feature type="DNA-binding region" description="H-T-H motif" evidence="4">
    <location>
        <begin position="26"/>
        <end position="45"/>
    </location>
</feature>
<dbReference type="InterPro" id="IPR009057">
    <property type="entry name" value="Homeodomain-like_sf"/>
</dbReference>
<dbReference type="GO" id="GO:0000976">
    <property type="term" value="F:transcription cis-regulatory region binding"/>
    <property type="evidence" value="ECO:0007669"/>
    <property type="project" value="TreeGrafter"/>
</dbReference>
<evidence type="ECO:0000259" key="5">
    <source>
        <dbReference type="PROSITE" id="PS50977"/>
    </source>
</evidence>
<evidence type="ECO:0000256" key="4">
    <source>
        <dbReference type="PROSITE-ProRule" id="PRU00335"/>
    </source>
</evidence>
<accession>A0A2A5J7G0</accession>
<dbReference type="PANTHER" id="PTHR30055:SF234">
    <property type="entry name" value="HTH-TYPE TRANSCRIPTIONAL REGULATOR BETI"/>
    <property type="match status" value="1"/>
</dbReference>
<organism evidence="6 7">
    <name type="scientific">Rhodococcus qingshengii</name>
    <dbReference type="NCBI Taxonomy" id="334542"/>
    <lineage>
        <taxon>Bacteria</taxon>
        <taxon>Bacillati</taxon>
        <taxon>Actinomycetota</taxon>
        <taxon>Actinomycetes</taxon>
        <taxon>Mycobacteriales</taxon>
        <taxon>Nocardiaceae</taxon>
        <taxon>Rhodococcus</taxon>
        <taxon>Rhodococcus erythropolis group</taxon>
    </lineage>
</organism>
<sequence length="165" mass="18407">MEKSTREALLDAGLDLLGRVGFRAWSMRGVEDEAGVPHGSARHYFANQRGLIVEVVRHLLDGDLPRPGETPKQQVARWLGPESGRTRARYELIIASFHDPDLAVELVLGRDRFVDILVERGMTSSDATELVAALDGLVLDALLRRHAPETLDPERIFKRFGAKFP</sequence>
<dbReference type="Pfam" id="PF17940">
    <property type="entry name" value="TetR_C_31"/>
    <property type="match status" value="1"/>
</dbReference>
<dbReference type="InterPro" id="IPR050109">
    <property type="entry name" value="HTH-type_TetR-like_transc_reg"/>
</dbReference>
<feature type="domain" description="HTH tetR-type" evidence="5">
    <location>
        <begin position="3"/>
        <end position="63"/>
    </location>
</feature>
<dbReference type="EMBL" id="NOVD01000015">
    <property type="protein sequence ID" value="PCK25548.1"/>
    <property type="molecule type" value="Genomic_DNA"/>
</dbReference>
<evidence type="ECO:0000313" key="7">
    <source>
        <dbReference type="Proteomes" id="UP000230886"/>
    </source>
</evidence>
<dbReference type="PANTHER" id="PTHR30055">
    <property type="entry name" value="HTH-TYPE TRANSCRIPTIONAL REGULATOR RUTR"/>
    <property type="match status" value="1"/>
</dbReference>
<dbReference type="Gene3D" id="1.10.357.10">
    <property type="entry name" value="Tetracycline Repressor, domain 2"/>
    <property type="match status" value="1"/>
</dbReference>
<name>A0A2A5J7G0_RHOSG</name>
<dbReference type="SUPFAM" id="SSF46689">
    <property type="entry name" value="Homeodomain-like"/>
    <property type="match status" value="1"/>
</dbReference>